<comment type="similarity">
    <text evidence="2">Belongs to the mitochondrion-specific ribosomal protein mL53 family.</text>
</comment>
<evidence type="ECO:0000256" key="6">
    <source>
        <dbReference type="ARBA" id="ARBA00035180"/>
    </source>
</evidence>
<protein>
    <recommendedName>
        <fullName evidence="6">Large ribosomal subunit protein mL53</fullName>
    </recommendedName>
</protein>
<dbReference type="OrthoDB" id="4136894at2759"/>
<comment type="caution">
    <text evidence="7">The sequence shown here is derived from an EMBL/GenBank/DDBJ whole genome shotgun (WGS) entry which is preliminary data.</text>
</comment>
<evidence type="ECO:0000313" key="8">
    <source>
        <dbReference type="Proteomes" id="UP000245699"/>
    </source>
</evidence>
<keyword evidence="5" id="KW-0687">Ribonucleoprotein</keyword>
<dbReference type="Pfam" id="PF10780">
    <property type="entry name" value="MRP_L53"/>
    <property type="match status" value="1"/>
</dbReference>
<dbReference type="EMBL" id="MBFT01000089">
    <property type="protein sequence ID" value="PVU98143.1"/>
    <property type="molecule type" value="Genomic_DNA"/>
</dbReference>
<dbReference type="Gene3D" id="3.40.30.10">
    <property type="entry name" value="Glutaredoxin"/>
    <property type="match status" value="1"/>
</dbReference>
<dbReference type="Proteomes" id="UP000245699">
    <property type="component" value="Unassembled WGS sequence"/>
</dbReference>
<reference evidence="7 8" key="1">
    <citation type="journal article" date="2018" name="MBio">
        <title>Comparative Genomics Reveals the Core Gene Toolbox for the Fungus-Insect Symbiosis.</title>
        <authorList>
            <person name="Wang Y."/>
            <person name="Stata M."/>
            <person name="Wang W."/>
            <person name="Stajich J.E."/>
            <person name="White M.M."/>
            <person name="Moncalvo J.M."/>
        </authorList>
    </citation>
    <scope>NUCLEOTIDE SEQUENCE [LARGE SCALE GENOMIC DNA]</scope>
    <source>
        <strain evidence="7 8">AUS-77-4</strain>
    </source>
</reference>
<dbReference type="AlphaFoldDB" id="A0A2T9Z0P3"/>
<proteinExistence type="inferred from homology"/>
<evidence type="ECO:0000256" key="1">
    <source>
        <dbReference type="ARBA" id="ARBA00004173"/>
    </source>
</evidence>
<dbReference type="STRING" id="61424.A0A2T9Z0P3"/>
<dbReference type="InterPro" id="IPR019716">
    <property type="entry name" value="Ribosomal_mL53"/>
</dbReference>
<evidence type="ECO:0000256" key="5">
    <source>
        <dbReference type="ARBA" id="ARBA00023274"/>
    </source>
</evidence>
<dbReference type="GO" id="GO:0005739">
    <property type="term" value="C:mitochondrion"/>
    <property type="evidence" value="ECO:0007669"/>
    <property type="project" value="UniProtKB-SubCell"/>
</dbReference>
<dbReference type="GO" id="GO:0005840">
    <property type="term" value="C:ribosome"/>
    <property type="evidence" value="ECO:0007669"/>
    <property type="project" value="UniProtKB-KW"/>
</dbReference>
<accession>A0A2T9Z0P3</accession>
<name>A0A2T9Z0P3_9FUNG</name>
<organism evidence="7 8">
    <name type="scientific">Furculomyces boomerangus</name>
    <dbReference type="NCBI Taxonomy" id="61424"/>
    <lineage>
        <taxon>Eukaryota</taxon>
        <taxon>Fungi</taxon>
        <taxon>Fungi incertae sedis</taxon>
        <taxon>Zoopagomycota</taxon>
        <taxon>Kickxellomycotina</taxon>
        <taxon>Harpellomycetes</taxon>
        <taxon>Harpellales</taxon>
        <taxon>Harpellaceae</taxon>
        <taxon>Furculomyces</taxon>
    </lineage>
</organism>
<evidence type="ECO:0000256" key="3">
    <source>
        <dbReference type="ARBA" id="ARBA00022980"/>
    </source>
</evidence>
<evidence type="ECO:0000256" key="2">
    <source>
        <dbReference type="ARBA" id="ARBA00005557"/>
    </source>
</evidence>
<sequence>MLKQVKKVIVELTPFKKSSVSSRVFLNRLMTKHNLAVNPNCNIKINTDHPHNLPPTLLIEFKNGQLMNLNPTKHSGDELYTSVYKIGTIISKN</sequence>
<keyword evidence="8" id="KW-1185">Reference proteome</keyword>
<evidence type="ECO:0000256" key="4">
    <source>
        <dbReference type="ARBA" id="ARBA00023128"/>
    </source>
</evidence>
<keyword evidence="4" id="KW-0496">Mitochondrion</keyword>
<keyword evidence="3" id="KW-0689">Ribosomal protein</keyword>
<gene>
    <name evidence="7" type="ORF">BB559_001760</name>
</gene>
<comment type="subcellular location">
    <subcellularLocation>
        <location evidence="1">Mitochondrion</location>
    </subcellularLocation>
</comment>
<evidence type="ECO:0000313" key="7">
    <source>
        <dbReference type="EMBL" id="PVU98143.1"/>
    </source>
</evidence>
<dbReference type="GO" id="GO:1990904">
    <property type="term" value="C:ribonucleoprotein complex"/>
    <property type="evidence" value="ECO:0007669"/>
    <property type="project" value="UniProtKB-KW"/>
</dbReference>